<keyword evidence="5" id="KW-1185">Reference proteome</keyword>
<name>A0A841Q6N9_9BACI</name>
<dbReference type="Gene3D" id="3.40.630.30">
    <property type="match status" value="1"/>
</dbReference>
<dbReference type="Proteomes" id="UP000581688">
    <property type="component" value="Unassembled WGS sequence"/>
</dbReference>
<keyword evidence="4" id="KW-0687">Ribonucleoprotein</keyword>
<organism evidence="4 5">
    <name type="scientific">Salirhabdus euzebyi</name>
    <dbReference type="NCBI Taxonomy" id="394506"/>
    <lineage>
        <taxon>Bacteria</taxon>
        <taxon>Bacillati</taxon>
        <taxon>Bacillota</taxon>
        <taxon>Bacilli</taxon>
        <taxon>Bacillales</taxon>
        <taxon>Bacillaceae</taxon>
        <taxon>Salirhabdus</taxon>
    </lineage>
</organism>
<comment type="caution">
    <text evidence="4">The sequence shown here is derived from an EMBL/GenBank/DDBJ whole genome shotgun (WGS) entry which is preliminary data.</text>
</comment>
<sequence>MVLVRKALFNDIYGIRRVCVEGYRATYKNLLSNDYIERTIDKFYNLDRLANEVTNPEGWDGWFVALENGEVVGAGGGGMTSENTGEVFVLYLDPTRRGEGIGSLLLKAISDEQLAKGATEQWVSVQMNNEKGIPFYKARGFQYHSEQRTYESEKADHAISLRLVRKLQRD</sequence>
<keyword evidence="2" id="KW-0012">Acyltransferase</keyword>
<dbReference type="CDD" id="cd04301">
    <property type="entry name" value="NAT_SF"/>
    <property type="match status" value="1"/>
</dbReference>
<evidence type="ECO:0000313" key="4">
    <source>
        <dbReference type="EMBL" id="MBB6454080.1"/>
    </source>
</evidence>
<dbReference type="RefSeq" id="WP_174496816.1">
    <property type="nucleotide sequence ID" value="NZ_CADDWK010000009.1"/>
</dbReference>
<dbReference type="InterPro" id="IPR000182">
    <property type="entry name" value="GNAT_dom"/>
</dbReference>
<dbReference type="InterPro" id="IPR050832">
    <property type="entry name" value="Bact_Acetyltransf"/>
</dbReference>
<evidence type="ECO:0000256" key="2">
    <source>
        <dbReference type="ARBA" id="ARBA00023315"/>
    </source>
</evidence>
<evidence type="ECO:0000313" key="5">
    <source>
        <dbReference type="Proteomes" id="UP000581688"/>
    </source>
</evidence>
<accession>A0A841Q6N9</accession>
<evidence type="ECO:0000259" key="3">
    <source>
        <dbReference type="PROSITE" id="PS51186"/>
    </source>
</evidence>
<dbReference type="PANTHER" id="PTHR43877">
    <property type="entry name" value="AMINOALKYLPHOSPHONATE N-ACETYLTRANSFERASE-RELATED-RELATED"/>
    <property type="match status" value="1"/>
</dbReference>
<dbReference type="GO" id="GO:0016747">
    <property type="term" value="F:acyltransferase activity, transferring groups other than amino-acyl groups"/>
    <property type="evidence" value="ECO:0007669"/>
    <property type="project" value="InterPro"/>
</dbReference>
<keyword evidence="1" id="KW-0808">Transferase</keyword>
<dbReference type="InterPro" id="IPR016181">
    <property type="entry name" value="Acyl_CoA_acyltransferase"/>
</dbReference>
<protein>
    <submittedName>
        <fullName evidence="4">Ribosomal protein S18 acetylase RimI-like enzyme</fullName>
    </submittedName>
</protein>
<dbReference type="AlphaFoldDB" id="A0A841Q6N9"/>
<dbReference type="SUPFAM" id="SSF55729">
    <property type="entry name" value="Acyl-CoA N-acyltransferases (Nat)"/>
    <property type="match status" value="1"/>
</dbReference>
<gene>
    <name evidence="4" type="ORF">HNQ94_002531</name>
</gene>
<feature type="domain" description="N-acetyltransferase" evidence="3">
    <location>
        <begin position="2"/>
        <end position="168"/>
    </location>
</feature>
<keyword evidence="4" id="KW-0689">Ribosomal protein</keyword>
<evidence type="ECO:0000256" key="1">
    <source>
        <dbReference type="ARBA" id="ARBA00022679"/>
    </source>
</evidence>
<dbReference type="PROSITE" id="PS51186">
    <property type="entry name" value="GNAT"/>
    <property type="match status" value="1"/>
</dbReference>
<dbReference type="EMBL" id="JACHGH010000007">
    <property type="protein sequence ID" value="MBB6454080.1"/>
    <property type="molecule type" value="Genomic_DNA"/>
</dbReference>
<proteinExistence type="predicted"/>
<dbReference type="GO" id="GO:0005840">
    <property type="term" value="C:ribosome"/>
    <property type="evidence" value="ECO:0007669"/>
    <property type="project" value="UniProtKB-KW"/>
</dbReference>
<reference evidence="4 5" key="1">
    <citation type="submission" date="2020-08" db="EMBL/GenBank/DDBJ databases">
        <title>Genomic Encyclopedia of Type Strains, Phase IV (KMG-IV): sequencing the most valuable type-strain genomes for metagenomic binning, comparative biology and taxonomic classification.</title>
        <authorList>
            <person name="Goeker M."/>
        </authorList>
    </citation>
    <scope>NUCLEOTIDE SEQUENCE [LARGE SCALE GENOMIC DNA]</scope>
    <source>
        <strain evidence="4 5">DSM 19612</strain>
    </source>
</reference>
<dbReference type="Pfam" id="PF00583">
    <property type="entry name" value="Acetyltransf_1"/>
    <property type="match status" value="1"/>
</dbReference>